<evidence type="ECO:0000256" key="2">
    <source>
        <dbReference type="ARBA" id="ARBA00023125"/>
    </source>
</evidence>
<evidence type="ECO:0000313" key="5">
    <source>
        <dbReference type="EMBL" id="TKC09407.1"/>
    </source>
</evidence>
<dbReference type="RefSeq" id="WP_136834818.1">
    <property type="nucleotide sequence ID" value="NZ_SWBQ01000001.1"/>
</dbReference>
<dbReference type="PANTHER" id="PTHR43280:SF32">
    <property type="entry name" value="TRANSCRIPTIONAL REGULATORY PROTEIN"/>
    <property type="match status" value="1"/>
</dbReference>
<dbReference type="AlphaFoldDB" id="A0A4U1CNA2"/>
<dbReference type="SMART" id="SM00342">
    <property type="entry name" value="HTH_ARAC"/>
    <property type="match status" value="1"/>
</dbReference>
<dbReference type="PROSITE" id="PS01124">
    <property type="entry name" value="HTH_ARAC_FAMILY_2"/>
    <property type="match status" value="1"/>
</dbReference>
<dbReference type="Proteomes" id="UP000307244">
    <property type="component" value="Unassembled WGS sequence"/>
</dbReference>
<dbReference type="InterPro" id="IPR037923">
    <property type="entry name" value="HTH-like"/>
</dbReference>
<dbReference type="InterPro" id="IPR009057">
    <property type="entry name" value="Homeodomain-like_sf"/>
</dbReference>
<dbReference type="InterPro" id="IPR020449">
    <property type="entry name" value="Tscrpt_reg_AraC-type_HTH"/>
</dbReference>
<dbReference type="PROSITE" id="PS00041">
    <property type="entry name" value="HTH_ARAC_FAMILY_1"/>
    <property type="match status" value="1"/>
</dbReference>
<keyword evidence="3" id="KW-0804">Transcription</keyword>
<dbReference type="SUPFAM" id="SSF46689">
    <property type="entry name" value="Homeodomain-like"/>
    <property type="match status" value="1"/>
</dbReference>
<dbReference type="PRINTS" id="PR00032">
    <property type="entry name" value="HTHARAC"/>
</dbReference>
<dbReference type="OrthoDB" id="2585681at2"/>
<protein>
    <submittedName>
        <fullName evidence="5">Helix-turn-helix domain-containing protein</fullName>
    </submittedName>
</protein>
<dbReference type="Gene3D" id="1.10.10.60">
    <property type="entry name" value="Homeodomain-like"/>
    <property type="match status" value="1"/>
</dbReference>
<keyword evidence="2" id="KW-0238">DNA-binding</keyword>
<accession>A0A4U1CNA2</accession>
<dbReference type="SUPFAM" id="SSF51215">
    <property type="entry name" value="Regulatory protein AraC"/>
    <property type="match status" value="1"/>
</dbReference>
<evidence type="ECO:0000256" key="1">
    <source>
        <dbReference type="ARBA" id="ARBA00023015"/>
    </source>
</evidence>
<proteinExistence type="predicted"/>
<comment type="caution">
    <text evidence="5">The sequence shown here is derived from an EMBL/GenBank/DDBJ whole genome shotgun (WGS) entry which is preliminary data.</text>
</comment>
<gene>
    <name evidence="5" type="ORF">FA047_04755</name>
</gene>
<reference evidence="5 6" key="1">
    <citation type="submission" date="2019-04" db="EMBL/GenBank/DDBJ databases">
        <title>Pedobacter sp. RP-3-15 sp. nov., isolated from Arctic soil.</title>
        <authorList>
            <person name="Dahal R.H."/>
            <person name="Kim D.-U."/>
        </authorList>
    </citation>
    <scope>NUCLEOTIDE SEQUENCE [LARGE SCALE GENOMIC DNA]</scope>
    <source>
        <strain evidence="5 6">RP-3-15</strain>
    </source>
</reference>
<organism evidence="5 6">
    <name type="scientific">Pedobacter frigoris</name>
    <dbReference type="NCBI Taxonomy" id="2571272"/>
    <lineage>
        <taxon>Bacteria</taxon>
        <taxon>Pseudomonadati</taxon>
        <taxon>Bacteroidota</taxon>
        <taxon>Sphingobacteriia</taxon>
        <taxon>Sphingobacteriales</taxon>
        <taxon>Sphingobacteriaceae</taxon>
        <taxon>Pedobacter</taxon>
    </lineage>
</organism>
<dbReference type="EMBL" id="SWBQ01000001">
    <property type="protein sequence ID" value="TKC09407.1"/>
    <property type="molecule type" value="Genomic_DNA"/>
</dbReference>
<dbReference type="Pfam" id="PF12833">
    <property type="entry name" value="HTH_18"/>
    <property type="match status" value="1"/>
</dbReference>
<evidence type="ECO:0000256" key="3">
    <source>
        <dbReference type="ARBA" id="ARBA00023163"/>
    </source>
</evidence>
<sequence length="280" mass="32923">MSEEFPILGLENFHTSEAAEICLLNHVTHGNNKIKTAHSHDFYLFFLVAHSSGTHTIDFVNHPVTDHQIHILLPGQVHQWELQENTKGYQLMIGKKLFQTFSNHLSFSPILYFKHPVITLNTESFEQLNYEFKQFEQETTQAKPQWDIVLLRSKLIALFIEREMEKSFKDLSALKNNPIVARYINLIDEYYKQEKSVSFYADLLNITPNYLNILCQKYARLSANTIIQNRQILEIKRLLHISEMTIKQIAYELGFNDQAYFSNFFKRKMGVSPKEFRDKL</sequence>
<dbReference type="PANTHER" id="PTHR43280">
    <property type="entry name" value="ARAC-FAMILY TRANSCRIPTIONAL REGULATOR"/>
    <property type="match status" value="1"/>
</dbReference>
<name>A0A4U1CNA2_9SPHI</name>
<keyword evidence="1" id="KW-0805">Transcription regulation</keyword>
<evidence type="ECO:0000259" key="4">
    <source>
        <dbReference type="PROSITE" id="PS01124"/>
    </source>
</evidence>
<dbReference type="InterPro" id="IPR018060">
    <property type="entry name" value="HTH_AraC"/>
</dbReference>
<evidence type="ECO:0000313" key="6">
    <source>
        <dbReference type="Proteomes" id="UP000307244"/>
    </source>
</evidence>
<keyword evidence="6" id="KW-1185">Reference proteome</keyword>
<dbReference type="InterPro" id="IPR018062">
    <property type="entry name" value="HTH_AraC-typ_CS"/>
</dbReference>
<feature type="domain" description="HTH araC/xylS-type" evidence="4">
    <location>
        <begin position="181"/>
        <end position="279"/>
    </location>
</feature>
<dbReference type="GO" id="GO:0003700">
    <property type="term" value="F:DNA-binding transcription factor activity"/>
    <property type="evidence" value="ECO:0007669"/>
    <property type="project" value="InterPro"/>
</dbReference>
<dbReference type="GO" id="GO:0043565">
    <property type="term" value="F:sequence-specific DNA binding"/>
    <property type="evidence" value="ECO:0007669"/>
    <property type="project" value="InterPro"/>
</dbReference>